<proteinExistence type="predicted"/>
<sequence length="214" mass="23228">MDGAKAQGLVYKGYAQVAKRLGNAFTLYRPTSADMTAAQIVATNFLASMNAEDMTYRRPNKYGKPTWYAVMDGRATQVGDYLIGDTGKFFVAAQQPLLPILVVECNRTINITRPQVQTQFGAVTDYEGTTAANETPLMTGWPASVLQGTKGEKGGVALPGDVRDAWWAVLLPSLEGVILRSGDLISDDIGRRYIISSAEQSDLGWRITAQQGQT</sequence>
<dbReference type="Proteomes" id="UP001055013">
    <property type="component" value="Unassembled WGS sequence"/>
</dbReference>
<evidence type="ECO:0000313" key="1">
    <source>
        <dbReference type="EMBL" id="GJH22409.1"/>
    </source>
</evidence>
<reference evidence="1" key="1">
    <citation type="submission" date="2021-09" db="EMBL/GenBank/DDBJ databases">
        <title>Isolation and characterization of 3-chlorobenzoate degrading bacteria from soils in Shizuoka.</title>
        <authorList>
            <person name="Ifat A."/>
            <person name="Ogawa N."/>
            <person name="Kimbara K."/>
            <person name="Moriuchi R."/>
            <person name="Dohra H."/>
            <person name="Shintani M."/>
        </authorList>
    </citation>
    <scope>NUCLEOTIDE SEQUENCE</scope>
    <source>
        <strain evidence="1">19CS2-2</strain>
    </source>
</reference>
<name>A0ACB5R4X9_9BURK</name>
<accession>A0ACB5R4X9</accession>
<gene>
    <name evidence="1" type="ORF">CBA19CS22_37725</name>
</gene>
<evidence type="ECO:0000313" key="2">
    <source>
        <dbReference type="Proteomes" id="UP001055013"/>
    </source>
</evidence>
<organism evidence="1 2">
    <name type="scientific">Caballeronia novacaledonica</name>
    <dbReference type="NCBI Taxonomy" id="1544861"/>
    <lineage>
        <taxon>Bacteria</taxon>
        <taxon>Pseudomonadati</taxon>
        <taxon>Pseudomonadota</taxon>
        <taxon>Betaproteobacteria</taxon>
        <taxon>Burkholderiales</taxon>
        <taxon>Burkholderiaceae</taxon>
        <taxon>Caballeronia</taxon>
    </lineage>
</organism>
<protein>
    <submittedName>
        <fullName evidence="1">Uncharacterized protein</fullName>
    </submittedName>
</protein>
<keyword evidence="2" id="KW-1185">Reference proteome</keyword>
<dbReference type="EMBL" id="BPUR01000041">
    <property type="protein sequence ID" value="GJH22409.1"/>
    <property type="molecule type" value="Genomic_DNA"/>
</dbReference>
<comment type="caution">
    <text evidence="1">The sequence shown here is derived from an EMBL/GenBank/DDBJ whole genome shotgun (WGS) entry which is preliminary data.</text>
</comment>